<dbReference type="EMBL" id="SOBG01000008">
    <property type="protein sequence ID" value="TDT68034.1"/>
    <property type="molecule type" value="Genomic_DNA"/>
</dbReference>
<evidence type="ECO:0000313" key="3">
    <source>
        <dbReference type="EMBL" id="TDT68034.1"/>
    </source>
</evidence>
<reference evidence="3 4" key="1">
    <citation type="submission" date="2019-03" db="EMBL/GenBank/DDBJ databases">
        <title>Genomic Encyclopedia of Type Strains, Phase IV (KMG-IV): sequencing the most valuable type-strain genomes for metagenomic binning, comparative biology and taxonomic classification.</title>
        <authorList>
            <person name="Goeker M."/>
        </authorList>
    </citation>
    <scope>NUCLEOTIDE SEQUENCE [LARGE SCALE GENOMIC DNA]</scope>
    <source>
        <strain evidence="3 4">DSM 100055</strain>
    </source>
</reference>
<dbReference type="GO" id="GO:0016787">
    <property type="term" value="F:hydrolase activity"/>
    <property type="evidence" value="ECO:0007669"/>
    <property type="project" value="InterPro"/>
</dbReference>
<sequence>MSIIKNKFFYIIIIQVIFFQLLFSNDEYKIEKIIRDNKVIGEKIINLKGDIIKEYLYKEYENDRATILDVISRGKRVKKVAELNIIYNNNKKLFAVERDLKGNINEVSFFYTFENKFIEEKRDGNGKLLQFLEYKDDGSIVDVTEEIISKRILEKLTVTEKNKTKILKSLDSLKLILSKDKKILLAQTLKPLNTAKVAEKDVLISQIVTDSIKEYTKTDFVLVNAGLFQNKIDIGNIYYENIKNILTDHKLYTLNLYGYEIIELFNNISKLPKGHREFPNTANLIWETLKNNIVITINGEPLDKYKLYSLTVNEYIKNGNGVYFKLKDKIFSEIPYKTELIVADYLNTIDIIDDSYILEDRIK</sequence>
<gene>
    <name evidence="3" type="ORF">EV215_1755</name>
</gene>
<feature type="domain" description="5'-Nucleotidase C-terminal" evidence="2">
    <location>
        <begin position="197"/>
        <end position="323"/>
    </location>
</feature>
<dbReference type="InterPro" id="IPR036907">
    <property type="entry name" value="5'-Nucleotdase_C_sf"/>
</dbReference>
<keyword evidence="1" id="KW-1133">Transmembrane helix</keyword>
<dbReference type="InterPro" id="IPR008334">
    <property type="entry name" value="5'-Nucleotdase_C"/>
</dbReference>
<dbReference type="GO" id="GO:0009166">
    <property type="term" value="P:nucleotide catabolic process"/>
    <property type="evidence" value="ECO:0007669"/>
    <property type="project" value="InterPro"/>
</dbReference>
<dbReference type="AlphaFoldDB" id="A0AA46DXV5"/>
<dbReference type="Proteomes" id="UP000294678">
    <property type="component" value="Unassembled WGS sequence"/>
</dbReference>
<protein>
    <submittedName>
        <fullName evidence="3">5'-nucleotidase-like protein</fullName>
    </submittedName>
</protein>
<keyword evidence="1" id="KW-0472">Membrane</keyword>
<accession>A0AA46DXV5</accession>
<dbReference type="SUPFAM" id="SSF55816">
    <property type="entry name" value="5'-nucleotidase (syn. UDP-sugar hydrolase), C-terminal domain"/>
    <property type="match status" value="1"/>
</dbReference>
<evidence type="ECO:0000256" key="1">
    <source>
        <dbReference type="SAM" id="Phobius"/>
    </source>
</evidence>
<comment type="caution">
    <text evidence="3">The sequence shown here is derived from an EMBL/GenBank/DDBJ whole genome shotgun (WGS) entry which is preliminary data.</text>
</comment>
<proteinExistence type="predicted"/>
<dbReference type="RefSeq" id="WP_134113619.1">
    <property type="nucleotide sequence ID" value="NZ_SOBG01000008.1"/>
</dbReference>
<feature type="transmembrane region" description="Helical" evidence="1">
    <location>
        <begin position="7"/>
        <end position="23"/>
    </location>
</feature>
<organism evidence="3 4">
    <name type="scientific">Hypnocyclicus thermotrophus</name>
    <dbReference type="NCBI Taxonomy" id="1627895"/>
    <lineage>
        <taxon>Bacteria</taxon>
        <taxon>Fusobacteriati</taxon>
        <taxon>Fusobacteriota</taxon>
        <taxon>Fusobacteriia</taxon>
        <taxon>Fusobacteriales</taxon>
        <taxon>Fusobacteriaceae</taxon>
        <taxon>Hypnocyclicus</taxon>
    </lineage>
</organism>
<dbReference type="Gene3D" id="3.90.780.10">
    <property type="entry name" value="5'-Nucleotidase, C-terminal domain"/>
    <property type="match status" value="1"/>
</dbReference>
<keyword evidence="1" id="KW-0812">Transmembrane</keyword>
<name>A0AA46DXV5_9FUSO</name>
<dbReference type="Pfam" id="PF02872">
    <property type="entry name" value="5_nucleotid_C"/>
    <property type="match status" value="1"/>
</dbReference>
<evidence type="ECO:0000313" key="4">
    <source>
        <dbReference type="Proteomes" id="UP000294678"/>
    </source>
</evidence>
<evidence type="ECO:0000259" key="2">
    <source>
        <dbReference type="Pfam" id="PF02872"/>
    </source>
</evidence>
<keyword evidence="4" id="KW-1185">Reference proteome</keyword>